<evidence type="ECO:0000313" key="2">
    <source>
        <dbReference type="EMBL" id="KAF7069629.1"/>
    </source>
</evidence>
<evidence type="ECO:0008006" key="3">
    <source>
        <dbReference type="Google" id="ProtNLM"/>
    </source>
</evidence>
<dbReference type="Proteomes" id="UP000815260">
    <property type="component" value="Chromosome 5B"/>
</dbReference>
<keyword evidence="1" id="KW-0732">Signal</keyword>
<feature type="non-terminal residue" evidence="2">
    <location>
        <position position="86"/>
    </location>
</feature>
<reference evidence="2" key="2">
    <citation type="submission" date="2020-03" db="EMBL/GenBank/DDBJ databases">
        <title>The second near-complete assembly of the hexaploid bread wheat (Triticum aestivum) genome.</title>
        <authorList>
            <person name="Zimin A.V."/>
            <person name="Puiu D."/>
            <person name="Shumante A."/>
            <person name="Alonge M."/>
            <person name="Salzberg S.L."/>
        </authorList>
    </citation>
    <scope>NUCLEOTIDE SEQUENCE</scope>
    <source>
        <tissue evidence="2">Leaf</tissue>
    </source>
</reference>
<organism evidence="2">
    <name type="scientific">Triticum aestivum</name>
    <name type="common">Wheat</name>
    <dbReference type="NCBI Taxonomy" id="4565"/>
    <lineage>
        <taxon>Eukaryota</taxon>
        <taxon>Viridiplantae</taxon>
        <taxon>Streptophyta</taxon>
        <taxon>Embryophyta</taxon>
        <taxon>Tracheophyta</taxon>
        <taxon>Spermatophyta</taxon>
        <taxon>Magnoliopsida</taxon>
        <taxon>Liliopsida</taxon>
        <taxon>Poales</taxon>
        <taxon>Poaceae</taxon>
        <taxon>BOP clade</taxon>
        <taxon>Pooideae</taxon>
        <taxon>Triticodae</taxon>
        <taxon>Triticeae</taxon>
        <taxon>Triticinae</taxon>
        <taxon>Triticum</taxon>
    </lineage>
</organism>
<evidence type="ECO:0000256" key="1">
    <source>
        <dbReference type="SAM" id="SignalP"/>
    </source>
</evidence>
<feature type="signal peptide" evidence="1">
    <location>
        <begin position="1"/>
        <end position="26"/>
    </location>
</feature>
<dbReference type="EMBL" id="CM022224">
    <property type="protein sequence ID" value="KAF7069629.1"/>
    <property type="molecule type" value="Genomic_DNA"/>
</dbReference>
<proteinExistence type="predicted"/>
<comment type="caution">
    <text evidence="2">The sequence shown here is derived from an EMBL/GenBank/DDBJ whole genome shotgun (WGS) entry which is preliminary data.</text>
</comment>
<feature type="chain" id="PRO_5040439307" description="Bowman-Birk serine protease inhibitors family domain-containing protein" evidence="1">
    <location>
        <begin position="27"/>
        <end position="86"/>
    </location>
</feature>
<sequence>MAPLKVTAALCVVLVLMIQLQAPAAAQDITCDECGPGCGQACNAQRPYFCNSFCNIFPHPVQLLLPHPIRLVCARVHKPLQDQLCV</sequence>
<reference evidence="2" key="1">
    <citation type="journal article" date="2017" name="Gigascience">
        <title>The first near-complete assembly of the hexaploid bread wheat genome, Triticum aestivum.</title>
        <authorList>
            <person name="Zimin A.V."/>
            <person name="Puiu D."/>
            <person name="Hall R."/>
            <person name="Kingan S."/>
            <person name="Clavijo B.J."/>
            <person name="Salzberg S.L."/>
        </authorList>
    </citation>
    <scope>NUCLEOTIDE SEQUENCE</scope>
    <source>
        <tissue evidence="2">Leaf</tissue>
    </source>
</reference>
<dbReference type="AlphaFoldDB" id="A0A9R1HQ41"/>
<gene>
    <name evidence="2" type="ORF">CFC21_075234</name>
</gene>
<accession>A0A9R1HQ41</accession>
<name>A0A9R1HQ41_WHEAT</name>
<protein>
    <recommendedName>
        <fullName evidence="3">Bowman-Birk serine protease inhibitors family domain-containing protein</fullName>
    </recommendedName>
</protein>